<comment type="caution">
    <text evidence="2">The sequence shown here is derived from an EMBL/GenBank/DDBJ whole genome shotgun (WGS) entry which is preliminary data.</text>
</comment>
<dbReference type="AlphaFoldDB" id="A0A8J7DLB7"/>
<name>A0A8J7DLB7_9CYAN</name>
<dbReference type="Pfam" id="PF16261">
    <property type="entry name" value="DUF4915"/>
    <property type="match status" value="1"/>
</dbReference>
<dbReference type="InterPro" id="IPR017481">
    <property type="entry name" value="CHP03032"/>
</dbReference>
<accession>A0A8J7DLB7</accession>
<protein>
    <submittedName>
        <fullName evidence="2">TIGR03032 family protein</fullName>
    </submittedName>
</protein>
<gene>
    <name evidence="2" type="ORF">IQ249_02040</name>
</gene>
<feature type="domain" description="Conserved hypothetical protein CHP03032" evidence="1">
    <location>
        <begin position="13"/>
        <end position="326"/>
    </location>
</feature>
<reference evidence="2" key="1">
    <citation type="submission" date="2020-10" db="EMBL/GenBank/DDBJ databases">
        <authorList>
            <person name="Castelo-Branco R."/>
            <person name="Eusebio N."/>
            <person name="Adriana R."/>
            <person name="Vieira A."/>
            <person name="Brugerolle De Fraissinette N."/>
            <person name="Rezende De Castro R."/>
            <person name="Schneider M.P."/>
            <person name="Vasconcelos V."/>
            <person name="Leao P.N."/>
        </authorList>
    </citation>
    <scope>NUCLEOTIDE SEQUENCE</scope>
    <source>
        <strain evidence="2">LEGE 07157</strain>
    </source>
</reference>
<dbReference type="RefSeq" id="WP_194027754.1">
    <property type="nucleotide sequence ID" value="NZ_JADEWZ010000002.1"/>
</dbReference>
<evidence type="ECO:0000259" key="1">
    <source>
        <dbReference type="Pfam" id="PF16261"/>
    </source>
</evidence>
<organism evidence="2 3">
    <name type="scientific">Lusitaniella coriacea LEGE 07157</name>
    <dbReference type="NCBI Taxonomy" id="945747"/>
    <lineage>
        <taxon>Bacteria</taxon>
        <taxon>Bacillati</taxon>
        <taxon>Cyanobacteriota</taxon>
        <taxon>Cyanophyceae</taxon>
        <taxon>Spirulinales</taxon>
        <taxon>Lusitaniellaceae</taxon>
        <taxon>Lusitaniella</taxon>
    </lineage>
</organism>
<dbReference type="Proteomes" id="UP000654482">
    <property type="component" value="Unassembled WGS sequence"/>
</dbReference>
<evidence type="ECO:0000313" key="3">
    <source>
        <dbReference type="Proteomes" id="UP000654482"/>
    </source>
</evidence>
<dbReference type="EMBL" id="JADEWZ010000002">
    <property type="protein sequence ID" value="MBE9114668.1"/>
    <property type="molecule type" value="Genomic_DNA"/>
</dbReference>
<dbReference type="SUPFAM" id="SSF63829">
    <property type="entry name" value="Calcium-dependent phosphotriesterase"/>
    <property type="match status" value="1"/>
</dbReference>
<keyword evidence="3" id="KW-1185">Reference proteome</keyword>
<proteinExistence type="predicted"/>
<dbReference type="NCBIfam" id="TIGR03032">
    <property type="entry name" value="TIGR03032 family protein"/>
    <property type="match status" value="1"/>
</dbReference>
<sequence length="351" mass="39319">MNEEPLRSVHTLNFPQILQQLNISLVISTYQAGKVILLRADGDTINTHFRTFNKPMGMAVNRTRMAIGTAYEVIELYNLPAVAQKLDPPGKHDACYIPRNLHVTGDIDIHEMAWVKEELWVVNTRFSCLCTLNPAYSFVPRWRPPFISALGMGDRCHLNGLGVTRDRARYATALGESDTPQGWRDNKGNGGVLIDIEQNEVILRGLSMPHSPRWYDEKLWVLESGKGSLATVVPHRGQVETVAQFPGFTRGLAFYDSLAFIGLSQVRETAVFSGIPLTEHLNERICGVWVFNIQTGETIAFLRFEDAVQEIFAVGVIPNTKFPEILQDDEERLAHSYALPDEALKDLSSGL</sequence>
<evidence type="ECO:0000313" key="2">
    <source>
        <dbReference type="EMBL" id="MBE9114668.1"/>
    </source>
</evidence>